<sequence precursor="true">MKSSLCFLLLLLPCFAGKSYAQSMYDRQGRVIATKVNNAQINVTGSTFLIEEGRMIEVLDGVRREDLGINYARPTDENRIEYINREDKLAGYYIPAENRFYRVEPRNGKVEHVALLYERQIYTMDEKPAFHIDTGFPPEWIGYVLFFFLGY</sequence>
<protein>
    <recommendedName>
        <fullName evidence="4">WG repeat-containing protein</fullName>
    </recommendedName>
</protein>
<organism evidence="2 3">
    <name type="scientific">Tannerella forsythia</name>
    <name type="common">Bacteroides forsythus</name>
    <dbReference type="NCBI Taxonomy" id="28112"/>
    <lineage>
        <taxon>Bacteria</taxon>
        <taxon>Pseudomonadati</taxon>
        <taxon>Bacteroidota</taxon>
        <taxon>Bacteroidia</taxon>
        <taxon>Bacteroidales</taxon>
        <taxon>Tannerellaceae</taxon>
        <taxon>Tannerella</taxon>
    </lineage>
</organism>
<proteinExistence type="predicted"/>
<dbReference type="OrthoDB" id="9798386at2"/>
<evidence type="ECO:0000256" key="1">
    <source>
        <dbReference type="SAM" id="SignalP"/>
    </source>
</evidence>
<dbReference type="RefSeq" id="WP_140230667.1">
    <property type="nucleotide sequence ID" value="NZ_CAUTOH010000041.1"/>
</dbReference>
<evidence type="ECO:0000313" key="3">
    <source>
        <dbReference type="Proteomes" id="UP000182057"/>
    </source>
</evidence>
<gene>
    <name evidence="2" type="ORF">TFUB20_02044</name>
</gene>
<feature type="chain" id="PRO_5010161448" description="WG repeat-containing protein" evidence="1">
    <location>
        <begin position="22"/>
        <end position="151"/>
    </location>
</feature>
<keyword evidence="1" id="KW-0732">Signal</keyword>
<dbReference type="AlphaFoldDB" id="A0A1D3UWC7"/>
<dbReference type="GeneID" id="34759397"/>
<feature type="signal peptide" evidence="1">
    <location>
        <begin position="1"/>
        <end position="21"/>
    </location>
</feature>
<evidence type="ECO:0000313" key="2">
    <source>
        <dbReference type="EMBL" id="SCQ23430.1"/>
    </source>
</evidence>
<reference evidence="2 3" key="1">
    <citation type="submission" date="2016-09" db="EMBL/GenBank/DDBJ databases">
        <authorList>
            <person name="Capua I."/>
            <person name="De Benedictis P."/>
            <person name="Joannis T."/>
            <person name="Lombin L.H."/>
            <person name="Cattoli G."/>
        </authorList>
    </citation>
    <scope>NUCLEOTIDE SEQUENCE [LARGE SCALE GENOMIC DNA]</scope>
    <source>
        <strain evidence="2 3">UB20</strain>
    </source>
</reference>
<accession>A0A1D3UWC7</accession>
<name>A0A1D3UWC7_TANFO</name>
<evidence type="ECO:0008006" key="4">
    <source>
        <dbReference type="Google" id="ProtNLM"/>
    </source>
</evidence>
<dbReference type="Proteomes" id="UP000182057">
    <property type="component" value="Unassembled WGS sequence"/>
</dbReference>
<dbReference type="EMBL" id="FMMM01000070">
    <property type="protein sequence ID" value="SCQ23430.1"/>
    <property type="molecule type" value="Genomic_DNA"/>
</dbReference>